<name>A0A174NM17_PHOVU</name>
<dbReference type="GO" id="GO:0004553">
    <property type="term" value="F:hydrolase activity, hydrolyzing O-glycosyl compounds"/>
    <property type="evidence" value="ECO:0007669"/>
    <property type="project" value="InterPro"/>
</dbReference>
<evidence type="ECO:0000313" key="10">
    <source>
        <dbReference type="Proteomes" id="UP000524321"/>
    </source>
</evidence>
<keyword evidence="2" id="KW-0378">Hydrolase</keyword>
<dbReference type="PROSITE" id="PS00608">
    <property type="entry name" value="GLYCOSYL_HYDROL_F2_2"/>
    <property type="match status" value="1"/>
</dbReference>
<sequence>MKRILLFVCIQFFLLASFAGETINFCKSWKFHLGDAGKGASSSSYNDSQWRILNIPHDWSIEGTYKQFENGTDWQSGFLPAGISWYRKTFTIPSKWKNKKVQILFEGVYLNSEVWINGHWLGKRPNGYISFVYDLTPYLQEGKNQIAVKVDHSKALTGRWYTGSGIYRPVYLLVSNPTHIPYSGIHFRSKLQNKQSATYTLSIEIETQEKKPIKVKTYLQAPNGSIADTSEKIFVPSADSLCFLSGSIRKPLLWSPDSPNVYTLICQLTRDNKILDECRLPVGFRQLEFNPVSGFLLNGKSLKIKGVCDHHTAGAVGAAVPDDLLHYRLKLLKDMGCNAIRTSHNPFSPAFYNLCDTMGIMVLNEGLDGWNQPKAADDYGNYFDEWWQKDMTDFIKRDRNHPSIIMWSIGNEVTGATPEIQHNLVSLFHQLDPDRPVTQGGTDPTRGMKTDYQKKFNYLDIIGFNGNGEEIGELEHFHKNYPTLCAIATEVPHTYQTRGVYRSQTQWRRRDFPAPWEKGNINWEQFKHRVFPIPDLTEKECFPEESDYPYYQSSYDNASVRISARKSWQRTCSFPWLMGEFRWGSFDYLGEAEWPQRCGNFGIIDIAAIPKDAYFLYQSLWTDKPMVHLLPHWTHPGKEGKTIPVVIYTNCDAVELFINNVSLGSKPYTGEQLIWLVPYSPGKIEARGIKKGKIVATDCYQSAEAPHSVALASNKYSVKAGSDEVIRIEIDITDKNGIPCPYASNELSFHVSGPLRLLGVDNGNPTDMFPYQQPHCRCFRGKCVVLLQSDEEKGKGKGTLTVQGTKLVEKKLIIEVI</sequence>
<reference evidence="9 10" key="2">
    <citation type="submission" date="2020-07" db="EMBL/GenBank/DDBJ databases">
        <title>Bacterial metabolism rescues the inhibition of intestinal drug absorption by food and drug additives.</title>
        <authorList>
            <person name="Zou L."/>
            <person name="Spanogiannopoulos P."/>
            <person name="Chien H.-C."/>
            <person name="Pieper L.M."/>
            <person name="Cai W."/>
            <person name="Khuri N."/>
            <person name="Pottel J."/>
            <person name="Vora B."/>
            <person name="Ni Z."/>
            <person name="Tsakalozou E."/>
            <person name="Zhang W."/>
            <person name="Shoichet B.K."/>
            <person name="Giacomini K.M."/>
            <person name="Turnbaugh P.J."/>
        </authorList>
    </citation>
    <scope>NUCLEOTIDE SEQUENCE [LARGE SCALE GENOMIC DNA]</scope>
    <source>
        <strain evidence="9 10">B33</strain>
    </source>
</reference>
<dbReference type="InterPro" id="IPR006102">
    <property type="entry name" value="Ig-like_GH2"/>
</dbReference>
<dbReference type="Pfam" id="PF18565">
    <property type="entry name" value="Glyco_hydro2_C5"/>
    <property type="match status" value="1"/>
</dbReference>
<keyword evidence="3" id="KW-0326">Glycosidase</keyword>
<organism evidence="9 10">
    <name type="scientific">Phocaeicola vulgatus</name>
    <name type="common">Bacteroides vulgatus</name>
    <dbReference type="NCBI Taxonomy" id="821"/>
    <lineage>
        <taxon>Bacteria</taxon>
        <taxon>Pseudomonadati</taxon>
        <taxon>Bacteroidota</taxon>
        <taxon>Bacteroidia</taxon>
        <taxon>Bacteroidales</taxon>
        <taxon>Bacteroidaceae</taxon>
        <taxon>Phocaeicola</taxon>
    </lineage>
</organism>
<evidence type="ECO:0000256" key="2">
    <source>
        <dbReference type="ARBA" id="ARBA00022801"/>
    </source>
</evidence>
<evidence type="ECO:0000259" key="5">
    <source>
        <dbReference type="Pfam" id="PF02836"/>
    </source>
</evidence>
<comment type="caution">
    <text evidence="9">The sequence shown here is derived from an EMBL/GenBank/DDBJ whole genome shotgun (WGS) entry which is preliminary data.</text>
</comment>
<protein>
    <submittedName>
        <fullName evidence="9">DUF4982 domain-containing protein</fullName>
    </submittedName>
</protein>
<dbReference type="RefSeq" id="WP_057279332.1">
    <property type="nucleotide sequence ID" value="NZ_CAXTQT010000023.1"/>
</dbReference>
<gene>
    <name evidence="9" type="ORF">HUV05_06060</name>
</gene>
<dbReference type="PRINTS" id="PR00132">
    <property type="entry name" value="GLHYDRLASE2"/>
</dbReference>
<feature type="domain" description="DUF4982" evidence="7">
    <location>
        <begin position="640"/>
        <end position="696"/>
    </location>
</feature>
<feature type="domain" description="Glycoside hydrolase family 2 immunoglobulin-like beta-sandwich" evidence="4">
    <location>
        <begin position="183"/>
        <end position="285"/>
    </location>
</feature>
<dbReference type="InterPro" id="IPR013783">
    <property type="entry name" value="Ig-like_fold"/>
</dbReference>
<feature type="domain" description="Glycosyl hydrolases family 2 sugar binding" evidence="6">
    <location>
        <begin position="52"/>
        <end position="173"/>
    </location>
</feature>
<dbReference type="PANTHER" id="PTHR42732:SF1">
    <property type="entry name" value="BETA-MANNOSIDASE"/>
    <property type="match status" value="1"/>
</dbReference>
<proteinExistence type="inferred from homology"/>
<dbReference type="Pfam" id="PF02837">
    <property type="entry name" value="Glyco_hydro_2_N"/>
    <property type="match status" value="1"/>
</dbReference>
<dbReference type="Gene3D" id="3.20.20.80">
    <property type="entry name" value="Glycosidases"/>
    <property type="match status" value="1"/>
</dbReference>
<dbReference type="SUPFAM" id="SSF49303">
    <property type="entry name" value="beta-Galactosidase/glucuronidase domain"/>
    <property type="match status" value="1"/>
</dbReference>
<dbReference type="SUPFAM" id="SSF49785">
    <property type="entry name" value="Galactose-binding domain-like"/>
    <property type="match status" value="1"/>
</dbReference>
<dbReference type="Pfam" id="PF16355">
    <property type="entry name" value="DUF4982"/>
    <property type="match status" value="1"/>
</dbReference>
<feature type="domain" description="Glycoside hydrolase family 2 catalytic" evidence="5">
    <location>
        <begin position="294"/>
        <end position="443"/>
    </location>
</feature>
<dbReference type="InterPro" id="IPR006103">
    <property type="entry name" value="Glyco_hydro_2_cat"/>
</dbReference>
<evidence type="ECO:0000259" key="6">
    <source>
        <dbReference type="Pfam" id="PF02837"/>
    </source>
</evidence>
<dbReference type="Gene3D" id="2.60.40.10">
    <property type="entry name" value="Immunoglobulins"/>
    <property type="match status" value="3"/>
</dbReference>
<dbReference type="Pfam" id="PF02836">
    <property type="entry name" value="Glyco_hydro_2_C"/>
    <property type="match status" value="1"/>
</dbReference>
<evidence type="ECO:0000259" key="4">
    <source>
        <dbReference type="Pfam" id="PF00703"/>
    </source>
</evidence>
<dbReference type="InterPro" id="IPR023232">
    <property type="entry name" value="Glyco_hydro_2_AS"/>
</dbReference>
<comment type="similarity">
    <text evidence="1">Belongs to the glycosyl hydrolase 2 family.</text>
</comment>
<dbReference type="Pfam" id="PF00703">
    <property type="entry name" value="Glyco_hydro_2"/>
    <property type="match status" value="1"/>
</dbReference>
<feature type="domain" description="Glycoside hydrolase family 2" evidence="8">
    <location>
        <begin position="711"/>
        <end position="811"/>
    </location>
</feature>
<dbReference type="InterPro" id="IPR008979">
    <property type="entry name" value="Galactose-bd-like_sf"/>
</dbReference>
<dbReference type="Gene3D" id="2.60.120.260">
    <property type="entry name" value="Galactose-binding domain-like"/>
    <property type="match status" value="1"/>
</dbReference>
<evidence type="ECO:0000256" key="3">
    <source>
        <dbReference type="ARBA" id="ARBA00023295"/>
    </source>
</evidence>
<dbReference type="EMBL" id="JABWDJ010000016">
    <property type="protein sequence ID" value="NVB73094.1"/>
    <property type="molecule type" value="Genomic_DNA"/>
</dbReference>
<reference evidence="9 10" key="1">
    <citation type="submission" date="2020-04" db="EMBL/GenBank/DDBJ databases">
        <authorList>
            <person name="Pieper L."/>
        </authorList>
    </citation>
    <scope>NUCLEOTIDE SEQUENCE [LARGE SCALE GENOMIC DNA]</scope>
    <source>
        <strain evidence="9 10">B33</strain>
    </source>
</reference>
<dbReference type="InterPro" id="IPR040605">
    <property type="entry name" value="Glyco_hydro2_dom5"/>
</dbReference>
<dbReference type="SUPFAM" id="SSF51445">
    <property type="entry name" value="(Trans)glycosidases"/>
    <property type="match status" value="1"/>
</dbReference>
<dbReference type="InterPro" id="IPR036156">
    <property type="entry name" value="Beta-gal/glucu_dom_sf"/>
</dbReference>
<dbReference type="GO" id="GO:0005975">
    <property type="term" value="P:carbohydrate metabolic process"/>
    <property type="evidence" value="ECO:0007669"/>
    <property type="project" value="InterPro"/>
</dbReference>
<dbReference type="InterPro" id="IPR006104">
    <property type="entry name" value="Glyco_hydro_2_N"/>
</dbReference>
<evidence type="ECO:0000259" key="8">
    <source>
        <dbReference type="Pfam" id="PF18565"/>
    </source>
</evidence>
<dbReference type="InterPro" id="IPR017853">
    <property type="entry name" value="GH"/>
</dbReference>
<dbReference type="PANTHER" id="PTHR42732">
    <property type="entry name" value="BETA-GALACTOSIDASE"/>
    <property type="match status" value="1"/>
</dbReference>
<dbReference type="Proteomes" id="UP000524321">
    <property type="component" value="Unassembled WGS sequence"/>
</dbReference>
<dbReference type="InterPro" id="IPR051913">
    <property type="entry name" value="GH2_Domain-Containing"/>
</dbReference>
<evidence type="ECO:0000313" key="9">
    <source>
        <dbReference type="EMBL" id="NVB73094.1"/>
    </source>
</evidence>
<dbReference type="InterPro" id="IPR006101">
    <property type="entry name" value="Glyco_hydro_2"/>
</dbReference>
<accession>A0A174NM17</accession>
<dbReference type="InterPro" id="IPR032311">
    <property type="entry name" value="DUF4982"/>
</dbReference>
<evidence type="ECO:0000259" key="7">
    <source>
        <dbReference type="Pfam" id="PF16355"/>
    </source>
</evidence>
<evidence type="ECO:0000256" key="1">
    <source>
        <dbReference type="ARBA" id="ARBA00007401"/>
    </source>
</evidence>
<dbReference type="AlphaFoldDB" id="A0A174NM17"/>